<dbReference type="Pfam" id="PF13360">
    <property type="entry name" value="PQQ_2"/>
    <property type="match status" value="1"/>
</dbReference>
<feature type="compositionally biased region" description="Basic and acidic residues" evidence="1">
    <location>
        <begin position="1"/>
        <end position="12"/>
    </location>
</feature>
<evidence type="ECO:0000313" key="3">
    <source>
        <dbReference type="EMBL" id="SCL50362.1"/>
    </source>
</evidence>
<dbReference type="Proteomes" id="UP000199001">
    <property type="component" value="Unassembled WGS sequence"/>
</dbReference>
<name>A0A1C6U8M2_9ACTN</name>
<reference evidence="4" key="1">
    <citation type="submission" date="2016-06" db="EMBL/GenBank/DDBJ databases">
        <authorList>
            <person name="Varghese N."/>
            <person name="Submissions Spin"/>
        </authorList>
    </citation>
    <scope>NUCLEOTIDE SEQUENCE [LARGE SCALE GENOMIC DNA]</scope>
    <source>
        <strain evidence="4">DSM 43903</strain>
    </source>
</reference>
<gene>
    <name evidence="3" type="ORF">GA0070606_1622</name>
</gene>
<dbReference type="InterPro" id="IPR002372">
    <property type="entry name" value="PQQ_rpt_dom"/>
</dbReference>
<organism evidence="3 4">
    <name type="scientific">Micromonospora citrea</name>
    <dbReference type="NCBI Taxonomy" id="47855"/>
    <lineage>
        <taxon>Bacteria</taxon>
        <taxon>Bacillati</taxon>
        <taxon>Actinomycetota</taxon>
        <taxon>Actinomycetes</taxon>
        <taxon>Micromonosporales</taxon>
        <taxon>Micromonosporaceae</taxon>
        <taxon>Micromonospora</taxon>
    </lineage>
</organism>
<feature type="domain" description="Pyrrolo-quinoline quinone repeat" evidence="2">
    <location>
        <begin position="176"/>
        <end position="314"/>
    </location>
</feature>
<evidence type="ECO:0000313" key="4">
    <source>
        <dbReference type="Proteomes" id="UP000199001"/>
    </source>
</evidence>
<dbReference type="STRING" id="47855.GA0070606_1622"/>
<sequence length="429" mass="44907">MTVIDLGERRDVPPPVDPRPGRGVRRWAPALVALLCLLVPAAAAPRAATPPGVVVPARPDADLAVAGDLLLVADRAGPGAAPDPDPVRRLAAHQLPSGRPLWRIPLPGSVSTFPVVRVGDLLVLGMPEEPAGPQVVGLSVADGALRWRAAGHLDGATPAGNLLLWGHAGAGPGQPVLRSVDAADGAVRWTRRLSPTDVRRSTRDDRVTLLTVLAGRRLELRDPDSGDLLHAAALPAGVEPPELLGVTHDLVLVSEGTGVLAAYDTAAPRRRWSVPWGPSARAYAFGCGVVVCVEDGGAGLRLLDPASGSVRWRAEDWHLLTPVGRRRMLAAGYPGGGVAEHVLLDAATGRPVRGLGRWRAGQLTPVQDGVVLHRRQRDGRVLIARLDDRGDGVRVVAVLRGVVGECGSYGSLVACRLEGGAFGLWELSG</sequence>
<dbReference type="InterPro" id="IPR015943">
    <property type="entry name" value="WD40/YVTN_repeat-like_dom_sf"/>
</dbReference>
<dbReference type="Gene3D" id="2.130.10.10">
    <property type="entry name" value="YVTN repeat-like/Quinoprotein amine dehydrogenase"/>
    <property type="match status" value="1"/>
</dbReference>
<dbReference type="AlphaFoldDB" id="A0A1C6U8M2"/>
<proteinExistence type="predicted"/>
<dbReference type="SUPFAM" id="SSF50998">
    <property type="entry name" value="Quinoprotein alcohol dehydrogenase-like"/>
    <property type="match status" value="1"/>
</dbReference>
<dbReference type="InterPro" id="IPR011047">
    <property type="entry name" value="Quinoprotein_ADH-like_sf"/>
</dbReference>
<accession>A0A1C6U8M2</accession>
<keyword evidence="4" id="KW-1185">Reference proteome</keyword>
<dbReference type="EMBL" id="FMHZ01000002">
    <property type="protein sequence ID" value="SCL50362.1"/>
    <property type="molecule type" value="Genomic_DNA"/>
</dbReference>
<evidence type="ECO:0000256" key="1">
    <source>
        <dbReference type="SAM" id="MobiDB-lite"/>
    </source>
</evidence>
<dbReference type="RefSeq" id="WP_176737268.1">
    <property type="nucleotide sequence ID" value="NZ_FMHZ01000002.1"/>
</dbReference>
<protein>
    <submittedName>
        <fullName evidence="3">PQQ-like domain-containing protein</fullName>
    </submittedName>
</protein>
<evidence type="ECO:0000259" key="2">
    <source>
        <dbReference type="Pfam" id="PF13360"/>
    </source>
</evidence>
<feature type="region of interest" description="Disordered" evidence="1">
    <location>
        <begin position="1"/>
        <end position="21"/>
    </location>
</feature>